<dbReference type="InterPro" id="IPR005311">
    <property type="entry name" value="PBP_dimer"/>
</dbReference>
<name>A0A1M6QSR5_9FIRM</name>
<evidence type="ECO:0000256" key="9">
    <source>
        <dbReference type="ARBA" id="ARBA00023136"/>
    </source>
</evidence>
<dbReference type="PANTHER" id="PTHR30627">
    <property type="entry name" value="PEPTIDOGLYCAN D,D-TRANSPEPTIDASE"/>
    <property type="match status" value="1"/>
</dbReference>
<dbReference type="SUPFAM" id="SSF56601">
    <property type="entry name" value="beta-lactamase/transpeptidase-like"/>
    <property type="match status" value="1"/>
</dbReference>
<dbReference type="Pfam" id="PF00905">
    <property type="entry name" value="Transpeptidase"/>
    <property type="match status" value="1"/>
</dbReference>
<evidence type="ECO:0000256" key="4">
    <source>
        <dbReference type="ARBA" id="ARBA00022475"/>
    </source>
</evidence>
<dbReference type="GO" id="GO:0009252">
    <property type="term" value="P:peptidoglycan biosynthetic process"/>
    <property type="evidence" value="ECO:0007669"/>
    <property type="project" value="UniProtKB-KW"/>
</dbReference>
<keyword evidence="8 11" id="KW-1133">Transmembrane helix</keyword>
<evidence type="ECO:0000259" key="12">
    <source>
        <dbReference type="Pfam" id="PF00905"/>
    </source>
</evidence>
<accession>A0A1M6QSR5</accession>
<keyword evidence="10" id="KW-0961">Cell wall biogenesis/degradation</keyword>
<keyword evidence="5 11" id="KW-0812">Transmembrane</keyword>
<feature type="transmembrane region" description="Helical" evidence="11">
    <location>
        <begin position="7"/>
        <end position="26"/>
    </location>
</feature>
<reference evidence="14 15" key="1">
    <citation type="submission" date="2016-11" db="EMBL/GenBank/DDBJ databases">
        <authorList>
            <person name="Jaros S."/>
            <person name="Januszkiewicz K."/>
            <person name="Wedrychowicz H."/>
        </authorList>
    </citation>
    <scope>NUCLEOTIDE SEQUENCE [LARGE SCALE GENOMIC DNA]</scope>
    <source>
        <strain evidence="14 15">DSM 15929</strain>
    </source>
</reference>
<protein>
    <submittedName>
        <fullName evidence="14">Penicillin-binding protein 2</fullName>
    </submittedName>
</protein>
<keyword evidence="7" id="KW-0573">Peptidoglycan synthesis</keyword>
<evidence type="ECO:0000256" key="6">
    <source>
        <dbReference type="ARBA" id="ARBA00022960"/>
    </source>
</evidence>
<dbReference type="OrthoDB" id="9757901at2"/>
<dbReference type="SUPFAM" id="SSF56519">
    <property type="entry name" value="Penicillin binding protein dimerisation domain"/>
    <property type="match status" value="1"/>
</dbReference>
<dbReference type="Pfam" id="PF03717">
    <property type="entry name" value="PBP_dimer"/>
    <property type="match status" value="1"/>
</dbReference>
<dbReference type="Gene3D" id="3.30.1390.30">
    <property type="entry name" value="Penicillin-binding protein 2a, domain 3"/>
    <property type="match status" value="1"/>
</dbReference>
<dbReference type="InterPro" id="IPR001460">
    <property type="entry name" value="PCN-bd_Tpept"/>
</dbReference>
<feature type="domain" description="Penicillin-binding protein dimerisation" evidence="13">
    <location>
        <begin position="54"/>
        <end position="311"/>
    </location>
</feature>
<keyword evidence="15" id="KW-1185">Reference proteome</keyword>
<organism evidence="14 15">
    <name type="scientific">Anaerocolumna jejuensis DSM 15929</name>
    <dbReference type="NCBI Taxonomy" id="1121322"/>
    <lineage>
        <taxon>Bacteria</taxon>
        <taxon>Bacillati</taxon>
        <taxon>Bacillota</taxon>
        <taxon>Clostridia</taxon>
        <taxon>Lachnospirales</taxon>
        <taxon>Lachnospiraceae</taxon>
        <taxon>Anaerocolumna</taxon>
    </lineage>
</organism>
<evidence type="ECO:0000256" key="5">
    <source>
        <dbReference type="ARBA" id="ARBA00022692"/>
    </source>
</evidence>
<keyword evidence="6" id="KW-0133">Cell shape</keyword>
<evidence type="ECO:0000256" key="1">
    <source>
        <dbReference type="ARBA" id="ARBA00004167"/>
    </source>
</evidence>
<dbReference type="GO" id="GO:0005886">
    <property type="term" value="C:plasma membrane"/>
    <property type="evidence" value="ECO:0007669"/>
    <property type="project" value="UniProtKB-SubCell"/>
</dbReference>
<dbReference type="Gene3D" id="3.40.710.10">
    <property type="entry name" value="DD-peptidase/beta-lactamase superfamily"/>
    <property type="match status" value="1"/>
</dbReference>
<dbReference type="RefSeq" id="WP_073275411.1">
    <property type="nucleotide sequence ID" value="NZ_FRAC01000010.1"/>
</dbReference>
<evidence type="ECO:0000259" key="13">
    <source>
        <dbReference type="Pfam" id="PF03717"/>
    </source>
</evidence>
<evidence type="ECO:0000313" key="14">
    <source>
        <dbReference type="EMBL" id="SHK23322.1"/>
    </source>
</evidence>
<evidence type="ECO:0000313" key="15">
    <source>
        <dbReference type="Proteomes" id="UP000184386"/>
    </source>
</evidence>
<proteinExistence type="inferred from homology"/>
<dbReference type="InterPro" id="IPR050515">
    <property type="entry name" value="Beta-lactam/transpept"/>
</dbReference>
<dbReference type="GO" id="GO:0071555">
    <property type="term" value="P:cell wall organization"/>
    <property type="evidence" value="ECO:0007669"/>
    <property type="project" value="UniProtKB-KW"/>
</dbReference>
<dbReference type="Proteomes" id="UP000184386">
    <property type="component" value="Unassembled WGS sequence"/>
</dbReference>
<dbReference type="Gene3D" id="3.90.1310.10">
    <property type="entry name" value="Penicillin-binding protein 2a (Domain 2)"/>
    <property type="match status" value="2"/>
</dbReference>
<sequence>MKQKSDSIRLVVIGAIFLVLILWLVVDLYKIQITGSGQSAGYSDLKSKKDILLESTRGNIYDRNGKILATNRASYRITIEDSGNYDSNKEHQNSLNQISEKLAKVLNENGETIRNALMITLDSRNNYSFTASGTRLSRLKSDVFGRARASDMSQEEASSSAEDIINYLCDRFAVSKSEKEYTKAALLAALTIRYMLWLNSYQKYLPVTVATDVTEQTAAEVLENSDILKGVKVETGSVRVYEGGEAFSHILGYTGAISTEELEAAQKAGKNYSIDTVVGKDGIEKYMDEALQGSNGLKEVAVNQTGRIKNVLSVTDPVPGKDLYLSIDKDLQIAAYQILEQHIAGVLLSNIINAKEFNKSSLKDSSDIRIPVYDVYCALVKNNILNISPAASSKSSDLEKSISQRFQAEKKAVLHTLEEDLTVNARSYNDLPKETREYESYIVNELLQSGKGILSADAPYKEDAEYAQWTAGKISLKEYVMYALEKNWIDMSSISSSRKYVDIQEACTLVAEEILKRLKEDKEFDKLIFTSMIKNDMISGKEICELLYVQGILSQKDSDYQLLKGGQLSPYEFIRKKIRNLEITPAQLALEPCSGSVVLAEASTGKLLACVSYPGYDNNRLANQADGNYYSQLLTDLSLPLYNRATQQLTAPGSTFKPVTIAAGIEESVISPNTSIYCDGVFDKLSPPLRCWKRSGHGEIPNAAAAIQNSCNDYLCDISYRLGSKGNSHYVENQALTLLQKYAKLFHLDQKTGIEITESQPHITDTLAIPSAIGQGTHNYTALQLEAYVNIIANSGTSCSLSLLDKIQDPVSKAAEKVPSSKKGEVNLSDAAWDTIHQGMLLFAQNNNILKDMKVSIAGKTGTAQEAKTRPNHALFIGYTPSENPKYSITVRIANGYYSSNAVSTGKDILNYYLGLEDKKTLLNGKASEASSQRTD</sequence>
<evidence type="ECO:0000256" key="11">
    <source>
        <dbReference type="SAM" id="Phobius"/>
    </source>
</evidence>
<dbReference type="EMBL" id="FRAC01000010">
    <property type="protein sequence ID" value="SHK23322.1"/>
    <property type="molecule type" value="Genomic_DNA"/>
</dbReference>
<dbReference type="STRING" id="1121322.SAMN02745136_02018"/>
<dbReference type="InterPro" id="IPR012338">
    <property type="entry name" value="Beta-lactam/transpept-like"/>
</dbReference>
<keyword evidence="4" id="KW-1003">Cell membrane</keyword>
<comment type="subcellular location">
    <subcellularLocation>
        <location evidence="2">Cell membrane</location>
    </subcellularLocation>
    <subcellularLocation>
        <location evidence="1">Membrane</location>
        <topology evidence="1">Single-pass membrane protein</topology>
    </subcellularLocation>
</comment>
<dbReference type="GO" id="GO:0008658">
    <property type="term" value="F:penicillin binding"/>
    <property type="evidence" value="ECO:0007669"/>
    <property type="project" value="InterPro"/>
</dbReference>
<dbReference type="GO" id="GO:0008360">
    <property type="term" value="P:regulation of cell shape"/>
    <property type="evidence" value="ECO:0007669"/>
    <property type="project" value="UniProtKB-KW"/>
</dbReference>
<gene>
    <name evidence="14" type="ORF">SAMN02745136_02018</name>
</gene>
<feature type="domain" description="Penicillin-binding protein transpeptidase" evidence="12">
    <location>
        <begin position="595"/>
        <end position="903"/>
    </location>
</feature>
<evidence type="ECO:0000256" key="2">
    <source>
        <dbReference type="ARBA" id="ARBA00004236"/>
    </source>
</evidence>
<keyword evidence="9 11" id="KW-0472">Membrane</keyword>
<evidence type="ECO:0000256" key="8">
    <source>
        <dbReference type="ARBA" id="ARBA00022989"/>
    </source>
</evidence>
<comment type="similarity">
    <text evidence="3">Belongs to the transpeptidase family.</text>
</comment>
<dbReference type="AlphaFoldDB" id="A0A1M6QSR5"/>
<dbReference type="InterPro" id="IPR036138">
    <property type="entry name" value="PBP_dimer_sf"/>
</dbReference>
<dbReference type="PANTHER" id="PTHR30627:SF2">
    <property type="entry name" value="PEPTIDOGLYCAN D,D-TRANSPEPTIDASE MRDA"/>
    <property type="match status" value="1"/>
</dbReference>
<evidence type="ECO:0000256" key="10">
    <source>
        <dbReference type="ARBA" id="ARBA00023316"/>
    </source>
</evidence>
<dbReference type="GO" id="GO:0071972">
    <property type="term" value="F:peptidoglycan L,D-transpeptidase activity"/>
    <property type="evidence" value="ECO:0007669"/>
    <property type="project" value="TreeGrafter"/>
</dbReference>
<evidence type="ECO:0000256" key="7">
    <source>
        <dbReference type="ARBA" id="ARBA00022984"/>
    </source>
</evidence>
<evidence type="ECO:0000256" key="3">
    <source>
        <dbReference type="ARBA" id="ARBA00007171"/>
    </source>
</evidence>